<keyword evidence="1" id="KW-1133">Transmembrane helix</keyword>
<sequence length="46" mass="5414">MFIAGMILFVYGSVIIVSVGLLVYTIFKRVKEKKKEAEEHKKYEDY</sequence>
<evidence type="ECO:0000313" key="3">
    <source>
        <dbReference type="Proteomes" id="UP000321089"/>
    </source>
</evidence>
<comment type="caution">
    <text evidence="2">The sequence shown here is derived from an EMBL/GenBank/DDBJ whole genome shotgun (WGS) entry which is preliminary data.</text>
</comment>
<keyword evidence="1" id="KW-0472">Membrane</keyword>
<dbReference type="GeneID" id="92943518"/>
<organism evidence="2 3">
    <name type="scientific">Clostridium butyricum</name>
    <dbReference type="NCBI Taxonomy" id="1492"/>
    <lineage>
        <taxon>Bacteria</taxon>
        <taxon>Bacillati</taxon>
        <taxon>Bacillota</taxon>
        <taxon>Clostridia</taxon>
        <taxon>Eubacteriales</taxon>
        <taxon>Clostridiaceae</taxon>
        <taxon>Clostridium</taxon>
    </lineage>
</organism>
<dbReference type="RefSeq" id="WP_003409623.1">
    <property type="nucleotide sequence ID" value="NZ_AP019716.1"/>
</dbReference>
<name>A0A512THK5_CLOBU</name>
<reference evidence="2 3" key="1">
    <citation type="submission" date="2019-07" db="EMBL/GenBank/DDBJ databases">
        <title>Whole genome shotgun sequence of Clostridium butyricum NBRC 3858.</title>
        <authorList>
            <person name="Hosoyama A."/>
            <person name="Uohara A."/>
            <person name="Ohji S."/>
            <person name="Ichikawa N."/>
        </authorList>
    </citation>
    <scope>NUCLEOTIDE SEQUENCE [LARGE SCALE GENOMIC DNA]</scope>
    <source>
        <strain evidence="2 3">NBRC 3858</strain>
    </source>
</reference>
<evidence type="ECO:0000313" key="2">
    <source>
        <dbReference type="EMBL" id="GEQ19675.1"/>
    </source>
</evidence>
<keyword evidence="1" id="KW-0812">Transmembrane</keyword>
<accession>A0A512THK5</accession>
<evidence type="ECO:0000256" key="1">
    <source>
        <dbReference type="SAM" id="Phobius"/>
    </source>
</evidence>
<dbReference type="Proteomes" id="UP000321089">
    <property type="component" value="Unassembled WGS sequence"/>
</dbReference>
<feature type="transmembrane region" description="Helical" evidence="1">
    <location>
        <begin position="6"/>
        <end position="27"/>
    </location>
</feature>
<proteinExistence type="predicted"/>
<gene>
    <name evidence="2" type="ORF">CBU02nite_01810</name>
</gene>
<dbReference type="AlphaFoldDB" id="A0A512THK5"/>
<dbReference type="EMBL" id="BKBC01000001">
    <property type="protein sequence ID" value="GEQ19675.1"/>
    <property type="molecule type" value="Genomic_DNA"/>
</dbReference>
<protein>
    <submittedName>
        <fullName evidence="2">Uncharacterized protein</fullName>
    </submittedName>
</protein>